<organism evidence="1 2">
    <name type="scientific">Streptosporangium amethystogenes subsp. fukuiense</name>
    <dbReference type="NCBI Taxonomy" id="698418"/>
    <lineage>
        <taxon>Bacteria</taxon>
        <taxon>Bacillati</taxon>
        <taxon>Actinomycetota</taxon>
        <taxon>Actinomycetes</taxon>
        <taxon>Streptosporangiales</taxon>
        <taxon>Streptosporangiaceae</taxon>
        <taxon>Streptosporangium</taxon>
    </lineage>
</organism>
<proteinExistence type="predicted"/>
<reference evidence="2" key="1">
    <citation type="journal article" date="2019" name="Int. J. Syst. Evol. Microbiol.">
        <title>The Global Catalogue of Microorganisms (GCM) 10K type strain sequencing project: providing services to taxonomists for standard genome sequencing and annotation.</title>
        <authorList>
            <consortium name="The Broad Institute Genomics Platform"/>
            <consortium name="The Broad Institute Genome Sequencing Center for Infectious Disease"/>
            <person name="Wu L."/>
            <person name="Ma J."/>
        </authorList>
    </citation>
    <scope>NUCLEOTIDE SEQUENCE [LARGE SCALE GENOMIC DNA]</scope>
    <source>
        <strain evidence="2">JCM 10083</strain>
    </source>
</reference>
<comment type="caution">
    <text evidence="1">The sequence shown here is derived from an EMBL/GenBank/DDBJ whole genome shotgun (WGS) entry which is preliminary data.</text>
</comment>
<evidence type="ECO:0000313" key="1">
    <source>
        <dbReference type="EMBL" id="MFC7604001.1"/>
    </source>
</evidence>
<name>A0ABW2T6Y7_9ACTN</name>
<evidence type="ECO:0000313" key="2">
    <source>
        <dbReference type="Proteomes" id="UP001596514"/>
    </source>
</evidence>
<dbReference type="RefSeq" id="WP_343965014.1">
    <property type="nucleotide sequence ID" value="NZ_BAAAGK010000025.1"/>
</dbReference>
<dbReference type="EMBL" id="JBHTEE010000001">
    <property type="protein sequence ID" value="MFC7604001.1"/>
    <property type="molecule type" value="Genomic_DNA"/>
</dbReference>
<dbReference type="Proteomes" id="UP001596514">
    <property type="component" value="Unassembled WGS sequence"/>
</dbReference>
<sequence>MKERTHGSHDHIDFLGRHAFTRADVAGGLCAFHDSAQSPMLRFGQRAT</sequence>
<protein>
    <submittedName>
        <fullName evidence="1">Uncharacterized protein</fullName>
    </submittedName>
</protein>
<accession>A0ABW2T6Y7</accession>
<gene>
    <name evidence="1" type="ORF">ACFQVD_28205</name>
</gene>
<keyword evidence="2" id="KW-1185">Reference proteome</keyword>